<dbReference type="VEuPathDB" id="FungiDB:PV08_01051"/>
<dbReference type="AlphaFoldDB" id="A0A0D1YYX5"/>
<sequence length="246" mass="28037">MSKECCYKGFFWDKTPVGREDTLAGYPTYITGTNPDAALMIIHDMFGWTFLNTRVLADFYAKEADVTVYVPDFFDGEVIPPEVIRDRSRWAEYDIPAGVDRRHAKPVHRDQIFASARELRSKYRKCGAIGFCFGGWAVFALGADKNLIDAISTGHPTWLTKEEINEVSVPTQILAPEHDPVFTPELKAHANQVIPTRGVPYDYQLFPKVAHAFCTRGNPNDEEELKAMDRAKDAAVYWFKFWLHQP</sequence>
<dbReference type="InterPro" id="IPR029058">
    <property type="entry name" value="AB_hydrolase_fold"/>
</dbReference>
<dbReference type="Pfam" id="PF01738">
    <property type="entry name" value="DLH"/>
    <property type="match status" value="1"/>
</dbReference>
<name>A0A0D1YYX5_9EURO</name>
<keyword evidence="3" id="KW-1185">Reference proteome</keyword>
<dbReference type="PANTHER" id="PTHR17630">
    <property type="entry name" value="DIENELACTONE HYDROLASE"/>
    <property type="match status" value="1"/>
</dbReference>
<reference evidence="2 3" key="1">
    <citation type="submission" date="2015-01" db="EMBL/GenBank/DDBJ databases">
        <title>The Genome Sequence of Exophiala spinifera CBS89968.</title>
        <authorList>
            <consortium name="The Broad Institute Genomics Platform"/>
            <person name="Cuomo C."/>
            <person name="de Hoog S."/>
            <person name="Gorbushina A."/>
            <person name="Stielow B."/>
            <person name="Teixiera M."/>
            <person name="Abouelleil A."/>
            <person name="Chapman S.B."/>
            <person name="Priest M."/>
            <person name="Young S.K."/>
            <person name="Wortman J."/>
            <person name="Nusbaum C."/>
            <person name="Birren B."/>
        </authorList>
    </citation>
    <scope>NUCLEOTIDE SEQUENCE [LARGE SCALE GENOMIC DNA]</scope>
    <source>
        <strain evidence="2 3">CBS 89968</strain>
    </source>
</reference>
<dbReference type="HOGENOM" id="CLU_054590_2_1_1"/>
<dbReference type="InterPro" id="IPR002925">
    <property type="entry name" value="Dienelactn_hydro"/>
</dbReference>
<dbReference type="RefSeq" id="XP_016240692.1">
    <property type="nucleotide sequence ID" value="XM_016375416.1"/>
</dbReference>
<dbReference type="OrthoDB" id="10019231at2759"/>
<dbReference type="SUPFAM" id="SSF53474">
    <property type="entry name" value="alpha/beta-Hydrolases"/>
    <property type="match status" value="1"/>
</dbReference>
<accession>A0A0D1YYX5</accession>
<evidence type="ECO:0000313" key="2">
    <source>
        <dbReference type="EMBL" id="KIW20476.1"/>
    </source>
</evidence>
<evidence type="ECO:0000259" key="1">
    <source>
        <dbReference type="Pfam" id="PF01738"/>
    </source>
</evidence>
<dbReference type="Gene3D" id="3.40.50.1820">
    <property type="entry name" value="alpha/beta hydrolase"/>
    <property type="match status" value="1"/>
</dbReference>
<dbReference type="Proteomes" id="UP000053328">
    <property type="component" value="Unassembled WGS sequence"/>
</dbReference>
<dbReference type="EMBL" id="KN847492">
    <property type="protein sequence ID" value="KIW20476.1"/>
    <property type="molecule type" value="Genomic_DNA"/>
</dbReference>
<dbReference type="STRING" id="91928.A0A0D1YYX5"/>
<gene>
    <name evidence="2" type="ORF">PV08_01051</name>
</gene>
<organism evidence="2 3">
    <name type="scientific">Exophiala spinifera</name>
    <dbReference type="NCBI Taxonomy" id="91928"/>
    <lineage>
        <taxon>Eukaryota</taxon>
        <taxon>Fungi</taxon>
        <taxon>Dikarya</taxon>
        <taxon>Ascomycota</taxon>
        <taxon>Pezizomycotina</taxon>
        <taxon>Eurotiomycetes</taxon>
        <taxon>Chaetothyriomycetidae</taxon>
        <taxon>Chaetothyriales</taxon>
        <taxon>Herpotrichiellaceae</taxon>
        <taxon>Exophiala</taxon>
    </lineage>
</organism>
<protein>
    <recommendedName>
        <fullName evidence="1">Dienelactone hydrolase domain-containing protein</fullName>
    </recommendedName>
</protein>
<proteinExistence type="predicted"/>
<dbReference type="GeneID" id="27328134"/>
<evidence type="ECO:0000313" key="3">
    <source>
        <dbReference type="Proteomes" id="UP000053328"/>
    </source>
</evidence>
<feature type="domain" description="Dienelactone hydrolase" evidence="1">
    <location>
        <begin position="35"/>
        <end position="240"/>
    </location>
</feature>
<dbReference type="PANTHER" id="PTHR17630:SF55">
    <property type="entry name" value="DIENELACTONE HYDROLASE FAMILY PROTEIN (AFU_ORTHOLOGUE AFUA_1G01900)"/>
    <property type="match status" value="1"/>
</dbReference>
<dbReference type="GO" id="GO:0016787">
    <property type="term" value="F:hydrolase activity"/>
    <property type="evidence" value="ECO:0007669"/>
    <property type="project" value="InterPro"/>
</dbReference>